<keyword evidence="1" id="KW-0472">Membrane</keyword>
<comment type="caution">
    <text evidence="2">The sequence shown here is derived from an EMBL/GenBank/DDBJ whole genome shotgun (WGS) entry which is preliminary data.</text>
</comment>
<evidence type="ECO:0008006" key="4">
    <source>
        <dbReference type="Google" id="ProtNLM"/>
    </source>
</evidence>
<gene>
    <name evidence="2" type="ORF">NGB36_12535</name>
</gene>
<proteinExistence type="predicted"/>
<dbReference type="EMBL" id="JANFNG010000007">
    <property type="protein sequence ID" value="MCQ4081403.1"/>
    <property type="molecule type" value="Genomic_DNA"/>
</dbReference>
<evidence type="ECO:0000256" key="1">
    <source>
        <dbReference type="SAM" id="Phobius"/>
    </source>
</evidence>
<feature type="transmembrane region" description="Helical" evidence="1">
    <location>
        <begin position="22"/>
        <end position="48"/>
    </location>
</feature>
<sequence>MTTSPLPRRTAPGTSARKPGDLLVRIGAILFVIGAVATLATITPLFIGSHPLPTVAYFVCMLMGVGFALALGGLLRSALAQRREARQAQEALASSSAT</sequence>
<evidence type="ECO:0000313" key="3">
    <source>
        <dbReference type="Proteomes" id="UP001057702"/>
    </source>
</evidence>
<reference evidence="2" key="1">
    <citation type="submission" date="2022-06" db="EMBL/GenBank/DDBJ databases">
        <title>Draft genome sequence of Streptomyces sp. RB6PN25 isolated from peat swamp forest in Thailand.</title>
        <authorList>
            <person name="Duangmal K."/>
            <person name="Klaysubun C."/>
        </authorList>
    </citation>
    <scope>NUCLEOTIDE SEQUENCE</scope>
    <source>
        <strain evidence="2">RB6PN25</strain>
    </source>
</reference>
<keyword evidence="1" id="KW-1133">Transmembrane helix</keyword>
<protein>
    <recommendedName>
        <fullName evidence="4">Integral membrane protein</fullName>
    </recommendedName>
</protein>
<organism evidence="2 3">
    <name type="scientific">Streptomyces humicola</name>
    <dbReference type="NCBI Taxonomy" id="2953240"/>
    <lineage>
        <taxon>Bacteria</taxon>
        <taxon>Bacillati</taxon>
        <taxon>Actinomycetota</taxon>
        <taxon>Actinomycetes</taxon>
        <taxon>Kitasatosporales</taxon>
        <taxon>Streptomycetaceae</taxon>
        <taxon>Streptomyces</taxon>
    </lineage>
</organism>
<dbReference type="Proteomes" id="UP001057702">
    <property type="component" value="Unassembled WGS sequence"/>
</dbReference>
<evidence type="ECO:0000313" key="2">
    <source>
        <dbReference type="EMBL" id="MCQ4081403.1"/>
    </source>
</evidence>
<keyword evidence="3" id="KW-1185">Reference proteome</keyword>
<accession>A0ABT1PUP8</accession>
<keyword evidence="1" id="KW-0812">Transmembrane</keyword>
<name>A0ABT1PUP8_9ACTN</name>
<dbReference type="RefSeq" id="WP_255920298.1">
    <property type="nucleotide sequence ID" value="NZ_JANFNG010000007.1"/>
</dbReference>
<feature type="transmembrane region" description="Helical" evidence="1">
    <location>
        <begin position="54"/>
        <end position="75"/>
    </location>
</feature>